<dbReference type="OrthoDB" id="557705at2"/>
<proteinExistence type="predicted"/>
<dbReference type="SMART" id="SM01034">
    <property type="entry name" value="BLUF"/>
    <property type="match status" value="1"/>
</dbReference>
<dbReference type="InterPro" id="IPR007024">
    <property type="entry name" value="BLUF_domain"/>
</dbReference>
<dbReference type="STRING" id="106634.TVD_03305"/>
<keyword evidence="1" id="KW-1133">Transmembrane helix</keyword>
<sequence length="193" mass="21715">MPAILQLVYASRATFRENTSNQGIEPEVSRILMQSRQNNPRSGIVGALYYGDGHFFQCLEGDPDAVRETVDRIRRDRRHEEVRVLREQSLDTPGFGEWSMKYVPAAVDVRQLLQRFGQRRFDPFAFDNDRIDAMLDLLRHGRDTAHAEPEQPAPARPQDAARRTNRLLFGVGLVAVAILAGVIGAAAYLLLAT</sequence>
<evidence type="ECO:0000259" key="2">
    <source>
        <dbReference type="PROSITE" id="PS50925"/>
    </source>
</evidence>
<evidence type="ECO:0000313" key="3">
    <source>
        <dbReference type="EMBL" id="AKJ94454.1"/>
    </source>
</evidence>
<gene>
    <name evidence="3" type="ORF">TVD_03305</name>
</gene>
<dbReference type="KEGG" id="tvr:TVD_03305"/>
<name>A0A0G3G235_9GAMM</name>
<organism evidence="3 4">
    <name type="scientific">Thioalkalivibrio versutus</name>
    <dbReference type="NCBI Taxonomy" id="106634"/>
    <lineage>
        <taxon>Bacteria</taxon>
        <taxon>Pseudomonadati</taxon>
        <taxon>Pseudomonadota</taxon>
        <taxon>Gammaproteobacteria</taxon>
        <taxon>Chromatiales</taxon>
        <taxon>Ectothiorhodospiraceae</taxon>
        <taxon>Thioalkalivibrio</taxon>
    </lineage>
</organism>
<reference evidence="3 4" key="1">
    <citation type="submission" date="2015-04" db="EMBL/GenBank/DDBJ databases">
        <title>Complete Sequence for the Genome of the Thioalkalivibrio versutus D301.</title>
        <authorList>
            <person name="Mu T."/>
            <person name="Zhou J."/>
            <person name="Xu X."/>
        </authorList>
    </citation>
    <scope>NUCLEOTIDE SEQUENCE [LARGE SCALE GENOMIC DNA]</scope>
    <source>
        <strain evidence="3 4">D301</strain>
    </source>
</reference>
<dbReference type="Proteomes" id="UP000064201">
    <property type="component" value="Chromosome"/>
</dbReference>
<keyword evidence="4" id="KW-1185">Reference proteome</keyword>
<dbReference type="SUPFAM" id="SSF54975">
    <property type="entry name" value="Acylphosphatase/BLUF domain-like"/>
    <property type="match status" value="1"/>
</dbReference>
<dbReference type="EMBL" id="CP011367">
    <property type="protein sequence ID" value="AKJ94454.1"/>
    <property type="molecule type" value="Genomic_DNA"/>
</dbReference>
<dbReference type="PROSITE" id="PS50925">
    <property type="entry name" value="BLUF"/>
    <property type="match status" value="1"/>
</dbReference>
<dbReference type="GO" id="GO:0009882">
    <property type="term" value="F:blue light photoreceptor activity"/>
    <property type="evidence" value="ECO:0007669"/>
    <property type="project" value="InterPro"/>
</dbReference>
<dbReference type="PATRIC" id="fig|106634.4.peg.674"/>
<protein>
    <submittedName>
        <fullName evidence="3">Blue light sensor protein</fullName>
    </submittedName>
</protein>
<dbReference type="RefSeq" id="WP_019562639.1">
    <property type="nucleotide sequence ID" value="NZ_CP011367.1"/>
</dbReference>
<feature type="domain" description="BLUF" evidence="2">
    <location>
        <begin position="4"/>
        <end position="101"/>
    </location>
</feature>
<dbReference type="GO" id="GO:0071949">
    <property type="term" value="F:FAD binding"/>
    <property type="evidence" value="ECO:0007669"/>
    <property type="project" value="InterPro"/>
</dbReference>
<keyword evidence="1" id="KW-0472">Membrane</keyword>
<evidence type="ECO:0000313" key="4">
    <source>
        <dbReference type="Proteomes" id="UP000064201"/>
    </source>
</evidence>
<feature type="transmembrane region" description="Helical" evidence="1">
    <location>
        <begin position="167"/>
        <end position="191"/>
    </location>
</feature>
<dbReference type="InterPro" id="IPR036046">
    <property type="entry name" value="Acylphosphatase-like_dom_sf"/>
</dbReference>
<dbReference type="Pfam" id="PF04940">
    <property type="entry name" value="BLUF"/>
    <property type="match status" value="1"/>
</dbReference>
<accession>A0A0G3G235</accession>
<dbReference type="AlphaFoldDB" id="A0A0G3G235"/>
<evidence type="ECO:0000256" key="1">
    <source>
        <dbReference type="SAM" id="Phobius"/>
    </source>
</evidence>
<dbReference type="Gene3D" id="3.30.70.100">
    <property type="match status" value="1"/>
</dbReference>
<keyword evidence="1" id="KW-0812">Transmembrane</keyword>